<dbReference type="AlphaFoldDB" id="A0A4R6TEY6"/>
<protein>
    <recommendedName>
        <fullName evidence="3">HEPN AbiU2-like domain-containing protein</fullName>
    </recommendedName>
</protein>
<dbReference type="RefSeq" id="WP_166636723.1">
    <property type="nucleotide sequence ID" value="NZ_SNYI01000007.1"/>
</dbReference>
<keyword evidence="2" id="KW-1185">Reference proteome</keyword>
<reference evidence="1 2" key="1">
    <citation type="submission" date="2019-03" db="EMBL/GenBank/DDBJ databases">
        <title>Genomic Encyclopedia of Archaeal and Bacterial Type Strains, Phase II (KMG-II): from individual species to whole genera.</title>
        <authorList>
            <person name="Goeker M."/>
        </authorList>
    </citation>
    <scope>NUCLEOTIDE SEQUENCE [LARGE SCALE GENOMIC DNA]</scope>
    <source>
        <strain evidence="1 2">DSM 18435</strain>
    </source>
</reference>
<evidence type="ECO:0000313" key="1">
    <source>
        <dbReference type="EMBL" id="TDQ28148.1"/>
    </source>
</evidence>
<organism evidence="1 2">
    <name type="scientific">Zeaxanthinibacter enoshimensis</name>
    <dbReference type="NCBI Taxonomy" id="392009"/>
    <lineage>
        <taxon>Bacteria</taxon>
        <taxon>Pseudomonadati</taxon>
        <taxon>Bacteroidota</taxon>
        <taxon>Flavobacteriia</taxon>
        <taxon>Flavobacteriales</taxon>
        <taxon>Flavobacteriaceae</taxon>
        <taxon>Zeaxanthinibacter</taxon>
    </lineage>
</organism>
<sequence>MNYTESLTYKFIEIEKSLVELQYLRTDLTYIANQDSIYFESTVKDSFFFKRVFINGTRLVFINLHMLLNKKEDFSIYSILDFIQSNYQAIEWHRDFDKYFLISLYQKLEHLDINILAELKTLRDKYLVHNDSNKKSFPVRIGLEDAWHILDCLNEIYAAIRLRFDNRQLIFEIYGDKPVEVMNLYRYKKIRSYSLERITSPSLQDLNNIRMIIKDKEPA</sequence>
<comment type="caution">
    <text evidence="1">The sequence shown here is derived from an EMBL/GenBank/DDBJ whole genome shotgun (WGS) entry which is preliminary data.</text>
</comment>
<evidence type="ECO:0008006" key="3">
    <source>
        <dbReference type="Google" id="ProtNLM"/>
    </source>
</evidence>
<proteinExistence type="predicted"/>
<name>A0A4R6TEY6_9FLAO</name>
<dbReference type="EMBL" id="SNYI01000007">
    <property type="protein sequence ID" value="TDQ28148.1"/>
    <property type="molecule type" value="Genomic_DNA"/>
</dbReference>
<evidence type="ECO:0000313" key="2">
    <source>
        <dbReference type="Proteomes" id="UP000295468"/>
    </source>
</evidence>
<gene>
    <name evidence="1" type="ORF">CLV82_2969</name>
</gene>
<dbReference type="Proteomes" id="UP000295468">
    <property type="component" value="Unassembled WGS sequence"/>
</dbReference>
<accession>A0A4R6TEY6</accession>